<name>A0A511MCY6_9NOCA</name>
<sequence length="102" mass="11511">MEAGTVTYRHRDPQSGLVEHEYNHLFAGVLTAELRPDPEEVAETARVHPGELRRRREIDQFSGWFGDVFDAVLPVLGRLDVADAWRILASDGLQRDAKAEIT</sequence>
<evidence type="ECO:0000313" key="1">
    <source>
        <dbReference type="EMBL" id="GEM38510.1"/>
    </source>
</evidence>
<proteinExistence type="predicted"/>
<accession>A0A511MCY6</accession>
<reference evidence="1 2" key="1">
    <citation type="submission" date="2019-07" db="EMBL/GenBank/DDBJ databases">
        <title>Whole genome shotgun sequence of Nocardia ninae NBRC 108245.</title>
        <authorList>
            <person name="Hosoyama A."/>
            <person name="Uohara A."/>
            <person name="Ohji S."/>
            <person name="Ichikawa N."/>
        </authorList>
    </citation>
    <scope>NUCLEOTIDE SEQUENCE [LARGE SCALE GENOMIC DNA]</scope>
    <source>
        <strain evidence="1 2">NBRC 108245</strain>
    </source>
</reference>
<dbReference type="InterPro" id="IPR015797">
    <property type="entry name" value="NUDIX_hydrolase-like_dom_sf"/>
</dbReference>
<protein>
    <submittedName>
        <fullName evidence="1">Uncharacterized protein</fullName>
    </submittedName>
</protein>
<gene>
    <name evidence="1" type="ORF">NN4_30290</name>
</gene>
<dbReference type="Proteomes" id="UP000321424">
    <property type="component" value="Unassembled WGS sequence"/>
</dbReference>
<organism evidence="1 2">
    <name type="scientific">Nocardia ninae NBRC 108245</name>
    <dbReference type="NCBI Taxonomy" id="1210091"/>
    <lineage>
        <taxon>Bacteria</taxon>
        <taxon>Bacillati</taxon>
        <taxon>Actinomycetota</taxon>
        <taxon>Actinomycetes</taxon>
        <taxon>Mycobacteriales</taxon>
        <taxon>Nocardiaceae</taxon>
        <taxon>Nocardia</taxon>
    </lineage>
</organism>
<dbReference type="Gene3D" id="3.90.79.10">
    <property type="entry name" value="Nucleoside Triphosphate Pyrophosphohydrolase"/>
    <property type="match status" value="1"/>
</dbReference>
<keyword evidence="2" id="KW-1185">Reference proteome</keyword>
<comment type="caution">
    <text evidence="1">The sequence shown here is derived from an EMBL/GenBank/DDBJ whole genome shotgun (WGS) entry which is preliminary data.</text>
</comment>
<dbReference type="SUPFAM" id="SSF55811">
    <property type="entry name" value="Nudix"/>
    <property type="match status" value="1"/>
</dbReference>
<evidence type="ECO:0000313" key="2">
    <source>
        <dbReference type="Proteomes" id="UP000321424"/>
    </source>
</evidence>
<dbReference type="EMBL" id="BJXA01000016">
    <property type="protein sequence ID" value="GEM38510.1"/>
    <property type="molecule type" value="Genomic_DNA"/>
</dbReference>
<dbReference type="AlphaFoldDB" id="A0A511MCY6"/>